<dbReference type="RefSeq" id="WP_012576895.1">
    <property type="nucleotide sequence ID" value="NZ_CBCRZZ010000023.1"/>
</dbReference>
<dbReference type="InterPro" id="IPR027417">
    <property type="entry name" value="P-loop_NTPase"/>
</dbReference>
<dbReference type="InterPro" id="IPR003688">
    <property type="entry name" value="TraG/VirD4"/>
</dbReference>
<organism evidence="1 2">
    <name type="scientific">Bifidobacterium longum subsp. infantis</name>
    <dbReference type="NCBI Taxonomy" id="1682"/>
    <lineage>
        <taxon>Bacteria</taxon>
        <taxon>Bacillati</taxon>
        <taxon>Actinomycetota</taxon>
        <taxon>Actinomycetes</taxon>
        <taxon>Bifidobacteriales</taxon>
        <taxon>Bifidobacteriaceae</taxon>
        <taxon>Bifidobacterium</taxon>
    </lineage>
</organism>
<sequence length="89" mass="10094">MLAAVRRADRKTRRNELPDRTCISDRLGDQTIDVIETNETKGLNGSWTRSTRKNARKLLTPDELGRIPSADASTYSEAYRHFSARGGDW</sequence>
<accession>A0ABM9R2L5</accession>
<name>A0ABM9R2L5_BIFLI</name>
<comment type="caution">
    <text evidence="1">The sequence shown here is derived from an EMBL/GenBank/DDBJ whole genome shotgun (WGS) entry which is preliminary data.</text>
</comment>
<dbReference type="EMBL" id="CCWP01000013">
    <property type="protein sequence ID" value="CEE99063.1"/>
    <property type="molecule type" value="Genomic_DNA"/>
</dbReference>
<protein>
    <submittedName>
        <fullName evidence="1">Uncharacterized protein</fullName>
    </submittedName>
</protein>
<gene>
    <name evidence="1" type="ORF">BLIC_c00553</name>
</gene>
<keyword evidence="2" id="KW-1185">Reference proteome</keyword>
<evidence type="ECO:0000313" key="1">
    <source>
        <dbReference type="EMBL" id="CEE99063.1"/>
    </source>
</evidence>
<dbReference type="Proteomes" id="UP000043107">
    <property type="component" value="Unassembled WGS sequence"/>
</dbReference>
<dbReference type="Pfam" id="PF02534">
    <property type="entry name" value="T4SS-DNA_transf"/>
    <property type="match status" value="1"/>
</dbReference>
<evidence type="ECO:0000313" key="2">
    <source>
        <dbReference type="Proteomes" id="UP000043107"/>
    </source>
</evidence>
<dbReference type="Gene3D" id="3.40.50.300">
    <property type="entry name" value="P-loop containing nucleotide triphosphate hydrolases"/>
    <property type="match status" value="1"/>
</dbReference>
<reference evidence="1 2" key="1">
    <citation type="submission" date="2014-09" db="EMBL/GenBank/DDBJ databases">
        <authorList>
            <person name="Bertelli C."/>
        </authorList>
    </citation>
    <scope>NUCLEOTIDE SEQUENCE [LARGE SCALE GENOMIC DNA]</scope>
    <source>
        <strain evidence="1 2">BIC1401111250</strain>
    </source>
</reference>
<proteinExistence type="predicted"/>